<evidence type="ECO:0000313" key="2">
    <source>
        <dbReference type="EMBL" id="OWF53004.1"/>
    </source>
</evidence>
<dbReference type="Pfam" id="PF05250">
    <property type="entry name" value="UPF0193"/>
    <property type="match status" value="1"/>
</dbReference>
<dbReference type="PANTHER" id="PTHR28348">
    <property type="entry name" value="UPF0193 PROTEIN EVG1"/>
    <property type="match status" value="1"/>
</dbReference>
<keyword evidence="3" id="KW-1185">Reference proteome</keyword>
<reference evidence="2 3" key="1">
    <citation type="journal article" date="2017" name="Nat. Ecol. Evol.">
        <title>Scallop genome provides insights into evolution of bilaterian karyotype and development.</title>
        <authorList>
            <person name="Wang S."/>
            <person name="Zhang J."/>
            <person name="Jiao W."/>
            <person name="Li J."/>
            <person name="Xun X."/>
            <person name="Sun Y."/>
            <person name="Guo X."/>
            <person name="Huan P."/>
            <person name="Dong B."/>
            <person name="Zhang L."/>
            <person name="Hu X."/>
            <person name="Sun X."/>
            <person name="Wang J."/>
            <person name="Zhao C."/>
            <person name="Wang Y."/>
            <person name="Wang D."/>
            <person name="Huang X."/>
            <person name="Wang R."/>
            <person name="Lv J."/>
            <person name="Li Y."/>
            <person name="Zhang Z."/>
            <person name="Liu B."/>
            <person name="Lu W."/>
            <person name="Hui Y."/>
            <person name="Liang J."/>
            <person name="Zhou Z."/>
            <person name="Hou R."/>
            <person name="Li X."/>
            <person name="Liu Y."/>
            <person name="Li H."/>
            <person name="Ning X."/>
            <person name="Lin Y."/>
            <person name="Zhao L."/>
            <person name="Xing Q."/>
            <person name="Dou J."/>
            <person name="Li Y."/>
            <person name="Mao J."/>
            <person name="Guo H."/>
            <person name="Dou H."/>
            <person name="Li T."/>
            <person name="Mu C."/>
            <person name="Jiang W."/>
            <person name="Fu Q."/>
            <person name="Fu X."/>
            <person name="Miao Y."/>
            <person name="Liu J."/>
            <person name="Yu Q."/>
            <person name="Li R."/>
            <person name="Liao H."/>
            <person name="Li X."/>
            <person name="Kong Y."/>
            <person name="Jiang Z."/>
            <person name="Chourrout D."/>
            <person name="Li R."/>
            <person name="Bao Z."/>
        </authorList>
    </citation>
    <scope>NUCLEOTIDE SEQUENCE [LARGE SCALE GENOMIC DNA]</scope>
    <source>
        <strain evidence="2 3">PY_sf001</strain>
    </source>
</reference>
<evidence type="ECO:0000256" key="1">
    <source>
        <dbReference type="SAM" id="MobiDB-lite"/>
    </source>
</evidence>
<name>A0A210QWB3_MIZYE</name>
<feature type="compositionally biased region" description="Polar residues" evidence="1">
    <location>
        <begin position="87"/>
        <end position="99"/>
    </location>
</feature>
<dbReference type="EMBL" id="NEDP02001549">
    <property type="protein sequence ID" value="OWF53004.1"/>
    <property type="molecule type" value="Genomic_DNA"/>
</dbReference>
<sequence>MADGVQSRVAGGGFWSQPQAQYSKQTHDLLKDMMKESKLTNFQQRHLEKTLRGGGSLPSNCPPTHSAQRKKTPVSAPAVSKVLNPRNYKTTIRTKQQMENMGAFEKPDYTPAHNTRGVSKEKEKARLANIMEFGQDIPPRDKRKQRKAPEPAPAVDRFDELQSEIEERQSFLREMEGLGKGAQFRTIISTEVSQLIREMEMIDKKKSAELERLIEAENRKAATERS</sequence>
<proteinExistence type="predicted"/>
<comment type="caution">
    <text evidence="2">The sequence shown here is derived from an EMBL/GenBank/DDBJ whole genome shotgun (WGS) entry which is preliminary data.</text>
</comment>
<accession>A0A210QWB3</accession>
<gene>
    <name evidence="2" type="ORF">KP79_PYT05534</name>
</gene>
<feature type="region of interest" description="Disordered" evidence="1">
    <location>
        <begin position="1"/>
        <end position="22"/>
    </location>
</feature>
<dbReference type="PANTHER" id="PTHR28348:SF1">
    <property type="entry name" value="UPF0193 PROTEIN EVG1"/>
    <property type="match status" value="1"/>
</dbReference>
<dbReference type="InterPro" id="IPR007914">
    <property type="entry name" value="UPF0193"/>
</dbReference>
<organism evidence="2 3">
    <name type="scientific">Mizuhopecten yessoensis</name>
    <name type="common">Japanese scallop</name>
    <name type="synonym">Patinopecten yessoensis</name>
    <dbReference type="NCBI Taxonomy" id="6573"/>
    <lineage>
        <taxon>Eukaryota</taxon>
        <taxon>Metazoa</taxon>
        <taxon>Spiralia</taxon>
        <taxon>Lophotrochozoa</taxon>
        <taxon>Mollusca</taxon>
        <taxon>Bivalvia</taxon>
        <taxon>Autobranchia</taxon>
        <taxon>Pteriomorphia</taxon>
        <taxon>Pectinida</taxon>
        <taxon>Pectinoidea</taxon>
        <taxon>Pectinidae</taxon>
        <taxon>Mizuhopecten</taxon>
    </lineage>
</organism>
<dbReference type="Proteomes" id="UP000242188">
    <property type="component" value="Unassembled WGS sequence"/>
</dbReference>
<feature type="region of interest" description="Disordered" evidence="1">
    <location>
        <begin position="49"/>
        <end position="162"/>
    </location>
</feature>
<evidence type="ECO:0000313" key="3">
    <source>
        <dbReference type="Proteomes" id="UP000242188"/>
    </source>
</evidence>
<feature type="compositionally biased region" description="Polar residues" evidence="1">
    <location>
        <begin position="57"/>
        <end position="66"/>
    </location>
</feature>
<dbReference type="AlphaFoldDB" id="A0A210QWB3"/>
<dbReference type="OrthoDB" id="189770at2759"/>
<protein>
    <submittedName>
        <fullName evidence="2">UPF0193 protein EVG1-like</fullName>
    </submittedName>
</protein>